<keyword evidence="2" id="KW-0539">Nucleus</keyword>
<organism evidence="4 5">
    <name type="scientific">Coptis chinensis</name>
    <dbReference type="NCBI Taxonomy" id="261450"/>
    <lineage>
        <taxon>Eukaryota</taxon>
        <taxon>Viridiplantae</taxon>
        <taxon>Streptophyta</taxon>
        <taxon>Embryophyta</taxon>
        <taxon>Tracheophyta</taxon>
        <taxon>Spermatophyta</taxon>
        <taxon>Magnoliopsida</taxon>
        <taxon>Ranunculales</taxon>
        <taxon>Ranunculaceae</taxon>
        <taxon>Coptidoideae</taxon>
        <taxon>Coptis</taxon>
    </lineage>
</organism>
<dbReference type="AlphaFoldDB" id="A0A835MB12"/>
<feature type="domain" description="Fcf2 pre-rRNA processing C-terminal" evidence="3">
    <location>
        <begin position="64"/>
        <end position="93"/>
    </location>
</feature>
<evidence type="ECO:0000313" key="4">
    <source>
        <dbReference type="EMBL" id="KAF9623017.1"/>
    </source>
</evidence>
<dbReference type="InterPro" id="IPR039883">
    <property type="entry name" value="Fcf2/DNTTIP2"/>
</dbReference>
<protein>
    <recommendedName>
        <fullName evidence="3">Fcf2 pre-rRNA processing C-terminal domain-containing protein</fullName>
    </recommendedName>
</protein>
<evidence type="ECO:0000313" key="5">
    <source>
        <dbReference type="Proteomes" id="UP000631114"/>
    </source>
</evidence>
<reference evidence="4 5" key="1">
    <citation type="submission" date="2020-10" db="EMBL/GenBank/DDBJ databases">
        <title>The Coptis chinensis genome and diversification of protoberbering-type alkaloids.</title>
        <authorList>
            <person name="Wang B."/>
            <person name="Shu S."/>
            <person name="Song C."/>
            <person name="Liu Y."/>
        </authorList>
    </citation>
    <scope>NUCLEOTIDE SEQUENCE [LARGE SCALE GENOMIC DNA]</scope>
    <source>
        <strain evidence="4">HL-2020</strain>
        <tissue evidence="4">Leaf</tissue>
    </source>
</reference>
<keyword evidence="5" id="KW-1185">Reference proteome</keyword>
<dbReference type="GO" id="GO:0005730">
    <property type="term" value="C:nucleolus"/>
    <property type="evidence" value="ECO:0007669"/>
    <property type="project" value="UniProtKB-SubCell"/>
</dbReference>
<dbReference type="Proteomes" id="UP000631114">
    <property type="component" value="Unassembled WGS sequence"/>
</dbReference>
<dbReference type="Pfam" id="PF08698">
    <property type="entry name" value="Fcf2"/>
    <property type="match status" value="1"/>
</dbReference>
<dbReference type="OrthoDB" id="427886at2759"/>
<proteinExistence type="predicted"/>
<evidence type="ECO:0000256" key="1">
    <source>
        <dbReference type="ARBA" id="ARBA00004604"/>
    </source>
</evidence>
<comment type="subcellular location">
    <subcellularLocation>
        <location evidence="1">Nucleus</location>
        <location evidence="1">Nucleolus</location>
    </subcellularLocation>
</comment>
<dbReference type="GO" id="GO:0003723">
    <property type="term" value="F:RNA binding"/>
    <property type="evidence" value="ECO:0007669"/>
    <property type="project" value="TreeGrafter"/>
</dbReference>
<evidence type="ECO:0000256" key="2">
    <source>
        <dbReference type="ARBA" id="ARBA00023242"/>
    </source>
</evidence>
<accession>A0A835MB12</accession>
<dbReference type="GO" id="GO:0006396">
    <property type="term" value="P:RNA processing"/>
    <property type="evidence" value="ECO:0007669"/>
    <property type="project" value="TreeGrafter"/>
</dbReference>
<comment type="caution">
    <text evidence="4">The sequence shown here is derived from an EMBL/GenBank/DDBJ whole genome shotgun (WGS) entry which is preliminary data.</text>
</comment>
<dbReference type="PANTHER" id="PTHR21686:SF12">
    <property type="entry name" value="DEOXYNUCLEOTIDYLTRANSFERASE TERMINAL-INTERACTING PROTEIN 2"/>
    <property type="match status" value="1"/>
</dbReference>
<evidence type="ECO:0000259" key="3">
    <source>
        <dbReference type="Pfam" id="PF08698"/>
    </source>
</evidence>
<name>A0A835MB12_9MAGN</name>
<dbReference type="PANTHER" id="PTHR21686">
    <property type="entry name" value="DEOXYNUCLEOTIDYLTRANSFERASE TERMINAL-INTERACTING PROTEIN 2"/>
    <property type="match status" value="1"/>
</dbReference>
<dbReference type="EMBL" id="JADFTS010000002">
    <property type="protein sequence ID" value="KAF9623017.1"/>
    <property type="molecule type" value="Genomic_DNA"/>
</dbReference>
<gene>
    <name evidence="4" type="ORF">IFM89_035998</name>
</gene>
<dbReference type="InterPro" id="IPR014810">
    <property type="entry name" value="Fcf2_C"/>
</dbReference>
<sequence>MLEGASTIGLIWEPKISSLTSSGSRKLESSPQNLVWKPDSKLIDRLFVPPNDPRKLNKLIRKQQKDTTGSSWFDMSAPTITPEIKRDLQILKAMRSIFF</sequence>